<dbReference type="PANTHER" id="PTHR21227:SF0">
    <property type="entry name" value="TRNA-SPLICING ENDONUCLEASE SUBUNIT SEN2"/>
    <property type="match status" value="1"/>
</dbReference>
<protein>
    <submittedName>
        <fullName evidence="5">tRNA-splicing endonuclease</fullName>
    </submittedName>
</protein>
<dbReference type="STRING" id="490899.DKAM_0047"/>
<dbReference type="EMBL" id="CP001140">
    <property type="protein sequence ID" value="ACL10376.1"/>
    <property type="molecule type" value="Genomic_DNA"/>
</dbReference>
<evidence type="ECO:0000256" key="3">
    <source>
        <dbReference type="ARBA" id="ARBA00024798"/>
    </source>
</evidence>
<dbReference type="PANTHER" id="PTHR21227">
    <property type="entry name" value="TRNA-SPLICING ENDONUCLEASE SUBUNIT SEN2"/>
    <property type="match status" value="1"/>
</dbReference>
<gene>
    <name evidence="5" type="ordered locus">DKAM_0047</name>
</gene>
<sequence>MGKIPRFEELYTVYNDLRSHGLIPRRGLKFGCDYLVYRHGPGIDHAPFGLQVFRTDEIIDPVELVRMGRLLHSVRKKLIIAIYTGNNIVYHLLDWWKP</sequence>
<keyword evidence="5" id="KW-0255">Endonuclease</keyword>
<name>B8D3A5_DESA1</name>
<dbReference type="FunFam" id="3.40.1350.10:FF:000006">
    <property type="entry name" value="tRNA-splicing endonuclease"/>
    <property type="match status" value="1"/>
</dbReference>
<feature type="domain" description="tRNA intron endonuclease catalytic" evidence="4">
    <location>
        <begin position="7"/>
        <end position="90"/>
    </location>
</feature>
<comment type="function">
    <text evidence="3">Endonuclease that removes tRNA introns. Cleaves pre-tRNA at the 5'- and 3'-splice sites to release the intron. The products are an intron and two tRNA half-molecules bearing 2',3' cyclic phosphate and 5'-OH termini. Recognizes a pseudosymmetric substrate in which 2 bulged loops of 3 bases are separated by a stem of 4 bp.</text>
</comment>
<evidence type="ECO:0000256" key="1">
    <source>
        <dbReference type="ARBA" id="ARBA00022694"/>
    </source>
</evidence>
<dbReference type="InterPro" id="IPR011856">
    <property type="entry name" value="tRNA_endonuc-like_dom_sf"/>
</dbReference>
<dbReference type="Pfam" id="PF01974">
    <property type="entry name" value="tRNA_int_endo"/>
    <property type="match status" value="1"/>
</dbReference>
<reference evidence="5 6" key="1">
    <citation type="journal article" date="2009" name="J. Bacteriol.">
        <title>Complete genome sequence of the anaerobic, protein-degrading hyperthermophilic crenarchaeon Desulfurococcus kamchatkensis.</title>
        <authorList>
            <person name="Ravin N.V."/>
            <person name="Mardanov A.V."/>
            <person name="Beletsky A.V."/>
            <person name="Kublanov I.V."/>
            <person name="Kolganova T.V."/>
            <person name="Lebedinsky A.V."/>
            <person name="Chernyh N.A."/>
            <person name="Bonch-Osmolovskaya E.A."/>
            <person name="Skryabin K.G."/>
        </authorList>
    </citation>
    <scope>NUCLEOTIDE SEQUENCE [LARGE SCALE GENOMIC DNA]</scope>
    <source>
        <strain evidence="6">DSM 18924 / JCM 16383 / VKM B-2413 / 1221n</strain>
    </source>
</reference>
<keyword evidence="1" id="KW-0819">tRNA processing</keyword>
<evidence type="ECO:0000313" key="5">
    <source>
        <dbReference type="EMBL" id="ACL10376.1"/>
    </source>
</evidence>
<dbReference type="KEGG" id="dka:DKAM_0047"/>
<dbReference type="GO" id="GO:0005737">
    <property type="term" value="C:cytoplasm"/>
    <property type="evidence" value="ECO:0007669"/>
    <property type="project" value="TreeGrafter"/>
</dbReference>
<dbReference type="Gene3D" id="3.40.1350.10">
    <property type="match status" value="1"/>
</dbReference>
<dbReference type="eggNOG" id="arCOG01701">
    <property type="taxonomic scope" value="Archaea"/>
</dbReference>
<evidence type="ECO:0000256" key="2">
    <source>
        <dbReference type="ARBA" id="ARBA00023239"/>
    </source>
</evidence>
<proteinExistence type="predicted"/>
<keyword evidence="5" id="KW-0378">Hydrolase</keyword>
<dbReference type="SUPFAM" id="SSF53032">
    <property type="entry name" value="tRNA-intron endonuclease catalytic domain-like"/>
    <property type="match status" value="1"/>
</dbReference>
<dbReference type="GO" id="GO:0003676">
    <property type="term" value="F:nucleic acid binding"/>
    <property type="evidence" value="ECO:0007669"/>
    <property type="project" value="InterPro"/>
</dbReference>
<dbReference type="Proteomes" id="UP000006903">
    <property type="component" value="Chromosome"/>
</dbReference>
<keyword evidence="2" id="KW-0456">Lyase</keyword>
<evidence type="ECO:0000313" key="6">
    <source>
        <dbReference type="Proteomes" id="UP000006903"/>
    </source>
</evidence>
<dbReference type="InterPro" id="IPR006677">
    <property type="entry name" value="tRNA_intron_Endonuc_cat-like"/>
</dbReference>
<dbReference type="AlphaFoldDB" id="B8D3A5"/>
<dbReference type="NCBIfam" id="TIGR00324">
    <property type="entry name" value="endA"/>
    <property type="match status" value="1"/>
</dbReference>
<accession>B8D3A5</accession>
<evidence type="ECO:0000259" key="4">
    <source>
        <dbReference type="Pfam" id="PF01974"/>
    </source>
</evidence>
<dbReference type="GO" id="GO:0000213">
    <property type="term" value="F:tRNA-intron lyase activity"/>
    <property type="evidence" value="ECO:0007669"/>
    <property type="project" value="InterPro"/>
</dbReference>
<organism evidence="5 6">
    <name type="scientific">Desulfurococcus amylolyticus (strain DSM 18924 / JCM 16383 / VKM B-2413 / 1221n)</name>
    <name type="common">Desulfurococcus kamchatkensis</name>
    <dbReference type="NCBI Taxonomy" id="490899"/>
    <lineage>
        <taxon>Archaea</taxon>
        <taxon>Thermoproteota</taxon>
        <taxon>Thermoprotei</taxon>
        <taxon>Desulfurococcales</taxon>
        <taxon>Desulfurococcaceae</taxon>
        <taxon>Desulfurococcus</taxon>
    </lineage>
</organism>
<dbReference type="CDD" id="cd22363">
    <property type="entry name" value="tRNA-intron_lyase_C"/>
    <property type="match status" value="1"/>
</dbReference>
<keyword evidence="5" id="KW-0540">Nuclease</keyword>
<dbReference type="HOGENOM" id="CLU_2327151_0_0_2"/>
<dbReference type="InterPro" id="IPR006676">
    <property type="entry name" value="tRNA_splic"/>
</dbReference>
<dbReference type="InterPro" id="IPR036167">
    <property type="entry name" value="tRNA_intron_Endo_cat-like_sf"/>
</dbReference>
<dbReference type="GO" id="GO:0006388">
    <property type="term" value="P:tRNA splicing, via endonucleolytic cleavage and ligation"/>
    <property type="evidence" value="ECO:0007669"/>
    <property type="project" value="InterPro"/>
</dbReference>